<feature type="compositionally biased region" description="Low complexity" evidence="3">
    <location>
        <begin position="347"/>
        <end position="356"/>
    </location>
</feature>
<evidence type="ECO:0000313" key="9">
    <source>
        <dbReference type="RefSeq" id="XP_022296129.1"/>
    </source>
</evidence>
<dbReference type="RefSeq" id="XP_022296127.1">
    <property type="nucleotide sequence ID" value="XM_022440419.1"/>
</dbReference>
<dbReference type="GO" id="GO:0043015">
    <property type="term" value="F:gamma-tubulin binding"/>
    <property type="evidence" value="ECO:0007669"/>
    <property type="project" value="TreeGrafter"/>
</dbReference>
<dbReference type="PANTHER" id="PTHR23331">
    <property type="entry name" value="CXYORF1"/>
    <property type="match status" value="1"/>
</dbReference>
<dbReference type="GO" id="GO:0032456">
    <property type="term" value="P:endocytic recycling"/>
    <property type="evidence" value="ECO:0007669"/>
    <property type="project" value="TreeGrafter"/>
</dbReference>
<dbReference type="PANTHER" id="PTHR23331:SF1">
    <property type="entry name" value="WASH COMPLEX SUBUNIT 1"/>
    <property type="match status" value="1"/>
</dbReference>
<dbReference type="AlphaFoldDB" id="A0A8B8AZD9"/>
<evidence type="ECO:0000313" key="6">
    <source>
        <dbReference type="RefSeq" id="XP_022296126.1"/>
    </source>
</evidence>
<reference evidence="6 7" key="1">
    <citation type="submission" date="2025-04" db="UniProtKB">
        <authorList>
            <consortium name="RefSeq"/>
        </authorList>
    </citation>
    <scope>IDENTIFICATION</scope>
    <source>
        <tissue evidence="6 7">Whole sample</tissue>
    </source>
</reference>
<evidence type="ECO:0000259" key="4">
    <source>
        <dbReference type="PROSITE" id="PS51082"/>
    </source>
</evidence>
<dbReference type="RefSeq" id="XP_022296126.1">
    <property type="nucleotide sequence ID" value="XM_022440418.1"/>
</dbReference>
<dbReference type="GO" id="GO:0042147">
    <property type="term" value="P:retrograde transport, endosome to Golgi"/>
    <property type="evidence" value="ECO:0007669"/>
    <property type="project" value="TreeGrafter"/>
</dbReference>
<dbReference type="GeneID" id="111105923"/>
<protein>
    <submittedName>
        <fullName evidence="6 7">WASH complex subunit 1-like</fullName>
    </submittedName>
</protein>
<evidence type="ECO:0000256" key="2">
    <source>
        <dbReference type="ARBA" id="ARBA00023203"/>
    </source>
</evidence>
<evidence type="ECO:0000313" key="8">
    <source>
        <dbReference type="RefSeq" id="XP_022296128.1"/>
    </source>
</evidence>
<evidence type="ECO:0000313" key="5">
    <source>
        <dbReference type="Proteomes" id="UP000694844"/>
    </source>
</evidence>
<dbReference type="GO" id="GO:0005769">
    <property type="term" value="C:early endosome"/>
    <property type="evidence" value="ECO:0007669"/>
    <property type="project" value="InterPro"/>
</dbReference>
<evidence type="ECO:0000256" key="3">
    <source>
        <dbReference type="SAM" id="MobiDB-lite"/>
    </source>
</evidence>
<dbReference type="GO" id="GO:0006887">
    <property type="term" value="P:exocytosis"/>
    <property type="evidence" value="ECO:0007669"/>
    <property type="project" value="TreeGrafter"/>
</dbReference>
<comment type="similarity">
    <text evidence="1">Belongs to the WASH1 family.</text>
</comment>
<dbReference type="RefSeq" id="XP_022296129.1">
    <property type="nucleotide sequence ID" value="XM_022440421.1"/>
</dbReference>
<dbReference type="InterPro" id="IPR021854">
    <property type="entry name" value="WASH1_WAHD"/>
</dbReference>
<dbReference type="KEGG" id="cvn:111105923"/>
<dbReference type="GO" id="GO:0071203">
    <property type="term" value="C:WASH complex"/>
    <property type="evidence" value="ECO:0007669"/>
    <property type="project" value="InterPro"/>
</dbReference>
<organism evidence="5 8">
    <name type="scientific">Crassostrea virginica</name>
    <name type="common">Eastern oyster</name>
    <dbReference type="NCBI Taxonomy" id="6565"/>
    <lineage>
        <taxon>Eukaryota</taxon>
        <taxon>Metazoa</taxon>
        <taxon>Spiralia</taxon>
        <taxon>Lophotrochozoa</taxon>
        <taxon>Mollusca</taxon>
        <taxon>Bivalvia</taxon>
        <taxon>Autobranchia</taxon>
        <taxon>Pteriomorphia</taxon>
        <taxon>Ostreida</taxon>
        <taxon>Ostreoidea</taxon>
        <taxon>Ostreidae</taxon>
        <taxon>Crassostrea</taxon>
    </lineage>
</organism>
<gene>
    <name evidence="6 7 8 9" type="primary">LOC111105923</name>
</gene>
<dbReference type="GO" id="GO:0043014">
    <property type="term" value="F:alpha-tubulin binding"/>
    <property type="evidence" value="ECO:0007669"/>
    <property type="project" value="InterPro"/>
</dbReference>
<evidence type="ECO:0000256" key="1">
    <source>
        <dbReference type="ARBA" id="ARBA00005602"/>
    </source>
</evidence>
<dbReference type="Proteomes" id="UP000694844">
    <property type="component" value="Chromosome 8"/>
</dbReference>
<name>A0A8B8AZD9_CRAVI</name>
<dbReference type="GO" id="GO:0055037">
    <property type="term" value="C:recycling endosome"/>
    <property type="evidence" value="ECO:0007669"/>
    <property type="project" value="TreeGrafter"/>
</dbReference>
<dbReference type="Pfam" id="PF11945">
    <property type="entry name" value="WASH_WAHD"/>
    <property type="match status" value="1"/>
</dbReference>
<dbReference type="RefSeq" id="XP_022296128.1">
    <property type="nucleotide sequence ID" value="XM_022440420.1"/>
</dbReference>
<accession>A0A8B8AZD9</accession>
<dbReference type="InterPro" id="IPR003124">
    <property type="entry name" value="WH2_dom"/>
</dbReference>
<dbReference type="GO" id="GO:0005829">
    <property type="term" value="C:cytosol"/>
    <property type="evidence" value="ECO:0007669"/>
    <property type="project" value="GOC"/>
</dbReference>
<dbReference type="OrthoDB" id="307871at2759"/>
<sequence>MPEMSRHSFNIPNVPPDLRREETVHQIADSLNYLDQVANEVFKRISNKLGENRTRLQKVNDRISLAQAKVDKIKGSNKATKVFASAKYPAGDNLEEYELIFPRQGSNGLTEIKRPHYRVASKHKGLDDKSLKEKLQFYNVHLKLKRKDDASQRDGLGGLPKSVPSVSSLLLFNTSENLYKQYTMLDPLGVVKKTRTAMEEESEIDAAPTTITSNEGLQGQKVDDISFKPVIVDFPEIAVPDFLPNLPGVADDLSFVLDQEKSIAPSVLGSIIPDLPSVVPEETLPSVPEISPAPPSAAAPPPPGAPPPPPPPSAPAPPPPGAPPPPPPPPPPSAPEAPPPAGPPSAVPESAPAEVAQPSDGRSSLLDAIRKTGGVGGAKLKSAKDRKLEKKKKKEEEVVAPSGGGGGGGDLMSDLFNRLTMRRKGISGGGGGGNKGGNEGSDAPPPPPTGGGGAMDKISSMIPPPPKAGGGGDDDEDDWE</sequence>
<dbReference type="GO" id="GO:0003779">
    <property type="term" value="F:actin binding"/>
    <property type="evidence" value="ECO:0007669"/>
    <property type="project" value="UniProtKB-KW"/>
</dbReference>
<keyword evidence="5" id="KW-1185">Reference proteome</keyword>
<feature type="region of interest" description="Disordered" evidence="3">
    <location>
        <begin position="282"/>
        <end position="480"/>
    </location>
</feature>
<dbReference type="GO" id="GO:0034314">
    <property type="term" value="P:Arp2/3 complex-mediated actin nucleation"/>
    <property type="evidence" value="ECO:0007669"/>
    <property type="project" value="InterPro"/>
</dbReference>
<keyword evidence="2" id="KW-0009">Actin-binding</keyword>
<dbReference type="PROSITE" id="PS51082">
    <property type="entry name" value="WH2"/>
    <property type="match status" value="1"/>
</dbReference>
<feature type="compositionally biased region" description="Pro residues" evidence="3">
    <location>
        <begin position="291"/>
        <end position="346"/>
    </location>
</feature>
<dbReference type="InterPro" id="IPR028290">
    <property type="entry name" value="WASH1"/>
</dbReference>
<evidence type="ECO:0000313" key="7">
    <source>
        <dbReference type="RefSeq" id="XP_022296127.1"/>
    </source>
</evidence>
<proteinExistence type="inferred from homology"/>
<feature type="compositionally biased region" description="Gly residues" evidence="3">
    <location>
        <begin position="426"/>
        <end position="439"/>
    </location>
</feature>
<feature type="domain" description="WH2" evidence="4">
    <location>
        <begin position="361"/>
        <end position="383"/>
    </location>
</feature>